<dbReference type="SUPFAM" id="SSF52540">
    <property type="entry name" value="P-loop containing nucleoside triphosphate hydrolases"/>
    <property type="match status" value="1"/>
</dbReference>
<dbReference type="Proteomes" id="UP000235371">
    <property type="component" value="Unassembled WGS sequence"/>
</dbReference>
<dbReference type="InterPro" id="IPR002182">
    <property type="entry name" value="NB-ARC"/>
</dbReference>
<dbReference type="GeneID" id="36588430"/>
<reference evidence="2 3" key="1">
    <citation type="submission" date="2016-04" db="EMBL/GenBank/DDBJ databases">
        <title>A degradative enzymes factory behind the ericoid mycorrhizal symbiosis.</title>
        <authorList>
            <consortium name="DOE Joint Genome Institute"/>
            <person name="Martino E."/>
            <person name="Morin E."/>
            <person name="Grelet G."/>
            <person name="Kuo A."/>
            <person name="Kohler A."/>
            <person name="Daghino S."/>
            <person name="Barry K."/>
            <person name="Choi C."/>
            <person name="Cichocki N."/>
            <person name="Clum A."/>
            <person name="Copeland A."/>
            <person name="Hainaut M."/>
            <person name="Haridas S."/>
            <person name="Labutti K."/>
            <person name="Lindquist E."/>
            <person name="Lipzen A."/>
            <person name="Khouja H.-R."/>
            <person name="Murat C."/>
            <person name="Ohm R."/>
            <person name="Olson A."/>
            <person name="Spatafora J."/>
            <person name="Veneault-Fourrey C."/>
            <person name="Henrissat B."/>
            <person name="Grigoriev I."/>
            <person name="Martin F."/>
            <person name="Perotto S."/>
        </authorList>
    </citation>
    <scope>NUCLEOTIDE SEQUENCE [LARGE SCALE GENOMIC DNA]</scope>
    <source>
        <strain evidence="2 3">E</strain>
    </source>
</reference>
<evidence type="ECO:0000313" key="2">
    <source>
        <dbReference type="EMBL" id="PMD58558.1"/>
    </source>
</evidence>
<proteinExistence type="predicted"/>
<accession>A0A2J6T6B9</accession>
<dbReference type="STRING" id="1095630.A0A2J6T6B9"/>
<feature type="domain" description="NB-ARC" evidence="1">
    <location>
        <begin position="299"/>
        <end position="419"/>
    </location>
</feature>
<keyword evidence="3" id="KW-1185">Reference proteome</keyword>
<gene>
    <name evidence="2" type="ORF">K444DRAFT_613460</name>
</gene>
<dbReference type="Pfam" id="PF00931">
    <property type="entry name" value="NB-ARC"/>
    <property type="match status" value="1"/>
</dbReference>
<dbReference type="OrthoDB" id="10359802at2759"/>
<dbReference type="AlphaFoldDB" id="A0A2J6T6B9"/>
<dbReference type="EMBL" id="KZ613817">
    <property type="protein sequence ID" value="PMD58558.1"/>
    <property type="molecule type" value="Genomic_DNA"/>
</dbReference>
<dbReference type="RefSeq" id="XP_024735462.1">
    <property type="nucleotide sequence ID" value="XM_024880353.1"/>
</dbReference>
<protein>
    <recommendedName>
        <fullName evidence="1">NB-ARC domain-containing protein</fullName>
    </recommendedName>
</protein>
<organism evidence="2 3">
    <name type="scientific">Hyaloscypha bicolor E</name>
    <dbReference type="NCBI Taxonomy" id="1095630"/>
    <lineage>
        <taxon>Eukaryota</taxon>
        <taxon>Fungi</taxon>
        <taxon>Dikarya</taxon>
        <taxon>Ascomycota</taxon>
        <taxon>Pezizomycotina</taxon>
        <taxon>Leotiomycetes</taxon>
        <taxon>Helotiales</taxon>
        <taxon>Hyaloscyphaceae</taxon>
        <taxon>Hyaloscypha</taxon>
        <taxon>Hyaloscypha bicolor</taxon>
    </lineage>
</organism>
<dbReference type="GO" id="GO:0043531">
    <property type="term" value="F:ADP binding"/>
    <property type="evidence" value="ECO:0007669"/>
    <property type="project" value="InterPro"/>
</dbReference>
<sequence>MAASAMPENTLSQPLLVPPSAPSDLWKSIYGNFIPQFEQLRHRGIITSAQLKTIKGAQGAQDLLDAILQHQGVTPEQRTSSAPRVVENSTVWSLEKFRTFGTAIDTLAQANFISCLFWGGLKAALMVINDVRDSKSDLIQQFHEIVHIVNLVGEYRKLLEDIHGFRDKIEPPMKEFYEGVLVWTLHCFSCLPRARGSFPRQLLNGLKKSQPLAKIAGANFARIRIAKHKILDIVEQEKFRQFKATFGPLALARTDQNASSDENGPRLWSVSNSPPFPLCNRFLGRNDAMSELCQLLHKSGRAAIWGWTGMGKSQLAFQYLSTSAQKYQLKYWIDCSCLAFLENSVKNMMARMSFHARGENPDLAVEILCDALEQTEHPWLLVLDDCCTATIARVWKLLPSRNGHVIFTTKDLQVAQQLVLHVPERCIRPGPISHSDSLQLLLGSLSQDAEANPEEIQAAEKINSVYTLGWPYAISIIASHAKHHVGSNRLSILLRLLESSEYRDTVLTNELTEVSVRKTLEASLLDLPLPVRALLSVLACLDAVSFPKRLLLPLVPLGSRLIPIPLADGNSHAVQLSSFSDQLELELHIAELSRRGFIFQKTGADGETNYWMHRLLISTVQSTQLNIDQGMEALKTALDICETFFPNDEGSPETWRNAADSFQQFDACISFAAKHRLHEEAAKTTILKRGYLLYHWKGDHRSAEEIIVSLLRGPRIPLHQRSNTDLELLALLSLVRSYIGMTNIQQLRAHHRLYKPILSECLKRFKPPNDIIISLMTRIGNNAMRHDCNESLVLLGRAYRHRLSISPFGRNHPRIF</sequence>
<name>A0A2J6T6B9_9HELO</name>
<dbReference type="InParanoid" id="A0A2J6T6B9"/>
<dbReference type="InterPro" id="IPR027417">
    <property type="entry name" value="P-loop_NTPase"/>
</dbReference>
<dbReference type="Gene3D" id="3.40.50.300">
    <property type="entry name" value="P-loop containing nucleotide triphosphate hydrolases"/>
    <property type="match status" value="1"/>
</dbReference>
<evidence type="ECO:0000313" key="3">
    <source>
        <dbReference type="Proteomes" id="UP000235371"/>
    </source>
</evidence>
<evidence type="ECO:0000259" key="1">
    <source>
        <dbReference type="Pfam" id="PF00931"/>
    </source>
</evidence>